<accession>A0A6I3LMX6</accession>
<keyword evidence="8" id="KW-1185">Reference proteome</keyword>
<evidence type="ECO:0000256" key="3">
    <source>
        <dbReference type="ARBA" id="ARBA00039118"/>
    </source>
</evidence>
<dbReference type="PROSITE" id="PS50263">
    <property type="entry name" value="CN_HYDROLASE"/>
    <property type="match status" value="1"/>
</dbReference>
<dbReference type="PANTHER" id="PTHR47799">
    <property type="entry name" value="OMEGA-AMIDASE YAFV"/>
    <property type="match status" value="1"/>
</dbReference>
<organism evidence="7 8">
    <name type="scientific">Myroides albus</name>
    <dbReference type="NCBI Taxonomy" id="2562892"/>
    <lineage>
        <taxon>Bacteria</taxon>
        <taxon>Pseudomonadati</taxon>
        <taxon>Bacteroidota</taxon>
        <taxon>Flavobacteriia</taxon>
        <taxon>Flavobacteriales</taxon>
        <taxon>Flavobacteriaceae</taxon>
        <taxon>Myroides</taxon>
    </lineage>
</organism>
<gene>
    <name evidence="7" type="ORF">GJV76_05185</name>
</gene>
<evidence type="ECO:0000259" key="6">
    <source>
        <dbReference type="PROSITE" id="PS50263"/>
    </source>
</evidence>
<proteinExistence type="inferred from homology"/>
<protein>
    <recommendedName>
        <fullName evidence="5">Omega-amidase YafV</fullName>
        <ecNumber evidence="3">3.5.1.3</ecNumber>
    </recommendedName>
</protein>
<evidence type="ECO:0000256" key="2">
    <source>
        <dbReference type="ARBA" id="ARBA00022801"/>
    </source>
</evidence>
<name>A0A6I3LMX6_9FLAO</name>
<dbReference type="NCBIfam" id="NF007757">
    <property type="entry name" value="PRK10438.1"/>
    <property type="match status" value="1"/>
</dbReference>
<dbReference type="Pfam" id="PF00795">
    <property type="entry name" value="CN_hydrolase"/>
    <property type="match status" value="1"/>
</dbReference>
<evidence type="ECO:0000313" key="8">
    <source>
        <dbReference type="Proteomes" id="UP000438760"/>
    </source>
</evidence>
<dbReference type="EC" id="3.5.1.3" evidence="3"/>
<comment type="similarity">
    <text evidence="1">Belongs to the carbon-nitrogen hydrolase superfamily. NIT1/NIT2 family.</text>
</comment>
<dbReference type="FunFam" id="3.60.110.10:FF:000004">
    <property type="entry name" value="Carbon-nitrogen hydrolase"/>
    <property type="match status" value="1"/>
</dbReference>
<sequence length="257" mass="29871">MKVAVLQSPLAWENVEENKKQFIKQLNEIQQDVDLVVLPEMFTSGFTMQPERVYMTMEDEFLAHLTEIANQKNMAIIGSVVIKENQQFFNRLLFIEPSKELHYYDKRHLFSLAGEEKVYTAGQNRIIVNYKGWRICPLVCYDLRFPVFARNSKAEYDLLIYVASWPDQRIYAWDTIIKARAIENMSYVIGVNRCGSDENNNVYSGHSQVIDYMGKYLIEPLVGQQVATVSLDLGLQNKARDRFGFLRDADQFTIDLK</sequence>
<comment type="caution">
    <text evidence="7">The sequence shown here is derived from an EMBL/GenBank/DDBJ whole genome shotgun (WGS) entry which is preliminary data.</text>
</comment>
<dbReference type="InterPro" id="IPR003010">
    <property type="entry name" value="C-N_Hydrolase"/>
</dbReference>
<keyword evidence="2 7" id="KW-0378">Hydrolase</keyword>
<dbReference type="AlphaFoldDB" id="A0A6I3LMX6"/>
<dbReference type="SUPFAM" id="SSF56317">
    <property type="entry name" value="Carbon-nitrogen hydrolase"/>
    <property type="match status" value="1"/>
</dbReference>
<evidence type="ECO:0000256" key="5">
    <source>
        <dbReference type="ARBA" id="ARBA00072139"/>
    </source>
</evidence>
<comment type="catalytic activity">
    <reaction evidence="4">
        <text>a monoamide of a dicarboxylate + H2O = a dicarboxylate + NH4(+)</text>
        <dbReference type="Rhea" id="RHEA:11716"/>
        <dbReference type="ChEBI" id="CHEBI:15377"/>
        <dbReference type="ChEBI" id="CHEBI:28938"/>
        <dbReference type="ChEBI" id="CHEBI:28965"/>
        <dbReference type="ChEBI" id="CHEBI:77450"/>
        <dbReference type="EC" id="3.5.1.3"/>
    </reaction>
</comment>
<dbReference type="RefSeq" id="WP_155091575.1">
    <property type="nucleotide sequence ID" value="NZ_CP102754.1"/>
</dbReference>
<reference evidence="7 8" key="1">
    <citation type="submission" date="2019-11" db="EMBL/GenBank/DDBJ databases">
        <title>Genome of Strain BIT-d1.</title>
        <authorList>
            <person name="Yang Y."/>
        </authorList>
    </citation>
    <scope>NUCLEOTIDE SEQUENCE [LARGE SCALE GENOMIC DNA]</scope>
    <source>
        <strain evidence="7 8">BIT-d1</strain>
    </source>
</reference>
<dbReference type="Gene3D" id="3.60.110.10">
    <property type="entry name" value="Carbon-nitrogen hydrolase"/>
    <property type="match status" value="1"/>
</dbReference>
<dbReference type="GO" id="GO:0050152">
    <property type="term" value="F:omega-amidase activity"/>
    <property type="evidence" value="ECO:0007669"/>
    <property type="project" value="UniProtKB-EC"/>
</dbReference>
<dbReference type="GO" id="GO:0106008">
    <property type="term" value="F:2-oxoglutaramate amidase activity"/>
    <property type="evidence" value="ECO:0007669"/>
    <property type="project" value="TreeGrafter"/>
</dbReference>
<feature type="domain" description="CN hydrolase" evidence="6">
    <location>
        <begin position="1"/>
        <end position="233"/>
    </location>
</feature>
<evidence type="ECO:0000313" key="7">
    <source>
        <dbReference type="EMBL" id="MTG97532.1"/>
    </source>
</evidence>
<evidence type="ECO:0000256" key="4">
    <source>
        <dbReference type="ARBA" id="ARBA00052904"/>
    </source>
</evidence>
<dbReference type="OrthoDB" id="9811121at2"/>
<dbReference type="Proteomes" id="UP000438760">
    <property type="component" value="Unassembled WGS sequence"/>
</dbReference>
<dbReference type="InterPro" id="IPR036526">
    <property type="entry name" value="C-N_Hydrolase_sf"/>
</dbReference>
<dbReference type="InterPro" id="IPR052737">
    <property type="entry name" value="Omega-amidase_YafV"/>
</dbReference>
<evidence type="ECO:0000256" key="1">
    <source>
        <dbReference type="ARBA" id="ARBA00010613"/>
    </source>
</evidence>
<dbReference type="EMBL" id="WMJX01000007">
    <property type="protein sequence ID" value="MTG97532.1"/>
    <property type="molecule type" value="Genomic_DNA"/>
</dbReference>
<dbReference type="PANTHER" id="PTHR47799:SF1">
    <property type="entry name" value="OMEGA-AMIDASE YAFV"/>
    <property type="match status" value="1"/>
</dbReference>
<dbReference type="CDD" id="cd07575">
    <property type="entry name" value="Xc-1258_like"/>
    <property type="match status" value="1"/>
</dbReference>